<keyword evidence="8 12" id="KW-0472">Membrane</keyword>
<comment type="similarity">
    <text evidence="2 11">Belongs to the CDP-alcohol phosphatidyltransferase class-I family.</text>
</comment>
<proteinExistence type="inferred from homology"/>
<accession>A0A2N3G8J0</accession>
<keyword evidence="7" id="KW-0443">Lipid metabolism</keyword>
<keyword evidence="3" id="KW-0444">Lipid biosynthesis</keyword>
<dbReference type="Gene3D" id="1.20.120.1760">
    <property type="match status" value="1"/>
</dbReference>
<evidence type="ECO:0000313" key="14">
    <source>
        <dbReference type="Proteomes" id="UP000233654"/>
    </source>
</evidence>
<evidence type="ECO:0000313" key="13">
    <source>
        <dbReference type="EMBL" id="PKQ28932.1"/>
    </source>
</evidence>
<evidence type="ECO:0000256" key="11">
    <source>
        <dbReference type="RuleBase" id="RU003750"/>
    </source>
</evidence>
<evidence type="ECO:0000256" key="9">
    <source>
        <dbReference type="ARBA" id="ARBA00023209"/>
    </source>
</evidence>
<dbReference type="PIRSF" id="PIRSF000847">
    <property type="entry name" value="Phos_ph_gly_syn"/>
    <property type="match status" value="1"/>
</dbReference>
<evidence type="ECO:0000256" key="4">
    <source>
        <dbReference type="ARBA" id="ARBA00022679"/>
    </source>
</evidence>
<evidence type="ECO:0008006" key="15">
    <source>
        <dbReference type="Google" id="ProtNLM"/>
    </source>
</evidence>
<keyword evidence="5 12" id="KW-0812">Transmembrane</keyword>
<evidence type="ECO:0000256" key="3">
    <source>
        <dbReference type="ARBA" id="ARBA00022516"/>
    </source>
</evidence>
<dbReference type="InterPro" id="IPR043130">
    <property type="entry name" value="CDP-OH_PTrfase_TM_dom"/>
</dbReference>
<dbReference type="InterPro" id="IPR000462">
    <property type="entry name" value="CDP-OH_P_trans"/>
</dbReference>
<evidence type="ECO:0000256" key="5">
    <source>
        <dbReference type="ARBA" id="ARBA00022692"/>
    </source>
</evidence>
<dbReference type="PANTHER" id="PTHR14269">
    <property type="entry name" value="CDP-DIACYLGLYCEROL--GLYCEROL-3-PHOSPHATE 3-PHOSPHATIDYLTRANSFERASE-RELATED"/>
    <property type="match status" value="1"/>
</dbReference>
<keyword evidence="6 12" id="KW-1133">Transmembrane helix</keyword>
<keyword evidence="10" id="KW-1208">Phospholipid metabolism</keyword>
<dbReference type="InterPro" id="IPR048254">
    <property type="entry name" value="CDP_ALCOHOL_P_TRANSF_CS"/>
</dbReference>
<comment type="caution">
    <text evidence="13">The sequence shown here is derived from an EMBL/GenBank/DDBJ whole genome shotgun (WGS) entry which is preliminary data.</text>
</comment>
<protein>
    <recommendedName>
        <fullName evidence="15">CDP-diacylglycerol--glycerol-3-phosphate 3-phosphatidyltransferase</fullName>
    </recommendedName>
</protein>
<evidence type="ECO:0000256" key="1">
    <source>
        <dbReference type="ARBA" id="ARBA00004141"/>
    </source>
</evidence>
<evidence type="ECO:0000256" key="12">
    <source>
        <dbReference type="SAM" id="Phobius"/>
    </source>
</evidence>
<dbReference type="UniPathway" id="UPA00085"/>
<feature type="transmembrane region" description="Helical" evidence="12">
    <location>
        <begin position="7"/>
        <end position="25"/>
    </location>
</feature>
<evidence type="ECO:0000256" key="2">
    <source>
        <dbReference type="ARBA" id="ARBA00010441"/>
    </source>
</evidence>
<evidence type="ECO:0000256" key="8">
    <source>
        <dbReference type="ARBA" id="ARBA00023136"/>
    </source>
</evidence>
<dbReference type="GO" id="GO:0046474">
    <property type="term" value="P:glycerophospholipid biosynthetic process"/>
    <property type="evidence" value="ECO:0007669"/>
    <property type="project" value="TreeGrafter"/>
</dbReference>
<reference evidence="13 14" key="1">
    <citation type="journal article" date="2017" name="ISME J.">
        <title>Potential for microbial H2 and metal transformations associated with novel bacteria and archaea in deep terrestrial subsurface sediments.</title>
        <authorList>
            <person name="Hernsdorf A.W."/>
            <person name="Amano Y."/>
            <person name="Miyakawa K."/>
            <person name="Ise K."/>
            <person name="Suzuki Y."/>
            <person name="Anantharaman K."/>
            <person name="Probst A."/>
            <person name="Burstein D."/>
            <person name="Thomas B.C."/>
            <person name="Banfield J.F."/>
        </authorList>
    </citation>
    <scope>NUCLEOTIDE SEQUENCE [LARGE SCALE GENOMIC DNA]</scope>
    <source>
        <strain evidence="13">HGW-Actinobacteria-3</strain>
    </source>
</reference>
<sequence>MENLANIITLARIAITPPFVIFMVMSNSHPGYRYAALALFAFGAFTDWLDGQVARRTESVSNFGKTADPLADRLFIGATIITLYAMRMLPLAFMVIVLGRDVLMAAGYPFLGKIDPDKIAVHWSGKVATAILFVALICLVLPKAPHIGSLTGFSGYSFTSGASWQTYGLWLFIVGMAWSLYSGAIYVKRALEAVRESA</sequence>
<dbReference type="PROSITE" id="PS00379">
    <property type="entry name" value="CDP_ALCOHOL_P_TRANSF"/>
    <property type="match status" value="1"/>
</dbReference>
<feature type="transmembrane region" description="Helical" evidence="12">
    <location>
        <begin position="123"/>
        <end position="144"/>
    </location>
</feature>
<name>A0A2N3G8J0_9ACTN</name>
<keyword evidence="4 11" id="KW-0808">Transferase</keyword>
<dbReference type="Proteomes" id="UP000233654">
    <property type="component" value="Unassembled WGS sequence"/>
</dbReference>
<comment type="subcellular location">
    <subcellularLocation>
        <location evidence="1">Membrane</location>
        <topology evidence="1">Multi-pass membrane protein</topology>
    </subcellularLocation>
</comment>
<evidence type="ECO:0000256" key="10">
    <source>
        <dbReference type="ARBA" id="ARBA00023264"/>
    </source>
</evidence>
<dbReference type="InterPro" id="IPR004570">
    <property type="entry name" value="Phosphatidylglycerol_P_synth"/>
</dbReference>
<evidence type="ECO:0000256" key="6">
    <source>
        <dbReference type="ARBA" id="ARBA00022989"/>
    </source>
</evidence>
<dbReference type="InterPro" id="IPR050324">
    <property type="entry name" value="CDP-alcohol_PTase-I"/>
</dbReference>
<keyword evidence="9" id="KW-0594">Phospholipid biosynthesis</keyword>
<dbReference type="AlphaFoldDB" id="A0A2N3G8J0"/>
<dbReference type="PANTHER" id="PTHR14269:SF11">
    <property type="entry name" value="CDP-DIACYLGLYCEROL--GLYCEROL-3-PHOSPHATE 3-PHOSPHATIDYLTRANSFERASE"/>
    <property type="match status" value="1"/>
</dbReference>
<organism evidence="13 14">
    <name type="scientific">Candidatus Anoxymicrobium japonicum</name>
    <dbReference type="NCBI Taxonomy" id="2013648"/>
    <lineage>
        <taxon>Bacteria</taxon>
        <taxon>Bacillati</taxon>
        <taxon>Actinomycetota</taxon>
        <taxon>Candidatus Geothermincolia</taxon>
        <taxon>Candidatus Geothermincolales</taxon>
        <taxon>Candidatus Anoxymicrobiaceae</taxon>
        <taxon>Candidatus Anoxymicrobium</taxon>
    </lineage>
</organism>
<dbReference type="Pfam" id="PF01066">
    <property type="entry name" value="CDP-OH_P_transf"/>
    <property type="match status" value="1"/>
</dbReference>
<gene>
    <name evidence="13" type="ORF">CVT63_00375</name>
</gene>
<dbReference type="GO" id="GO:0016020">
    <property type="term" value="C:membrane"/>
    <property type="evidence" value="ECO:0007669"/>
    <property type="project" value="UniProtKB-SubCell"/>
</dbReference>
<dbReference type="GO" id="GO:0008444">
    <property type="term" value="F:CDP-diacylglycerol-glycerol-3-phosphate 3-phosphatidyltransferase activity"/>
    <property type="evidence" value="ECO:0007669"/>
    <property type="project" value="InterPro"/>
</dbReference>
<dbReference type="EMBL" id="PHEX01000002">
    <property type="protein sequence ID" value="PKQ28932.1"/>
    <property type="molecule type" value="Genomic_DNA"/>
</dbReference>
<feature type="transmembrane region" description="Helical" evidence="12">
    <location>
        <begin position="164"/>
        <end position="187"/>
    </location>
</feature>
<evidence type="ECO:0000256" key="7">
    <source>
        <dbReference type="ARBA" id="ARBA00023098"/>
    </source>
</evidence>